<feature type="transmembrane region" description="Helical" evidence="1">
    <location>
        <begin position="31"/>
        <end position="57"/>
    </location>
</feature>
<dbReference type="Proteomes" id="UP000824782">
    <property type="component" value="Unassembled WGS sequence"/>
</dbReference>
<sequence>MLFFCLSYSLDVLFLISYLRTPDKSSVSGYIYVHFMVSFLKVGSVLMDVIFVTVITYRGSSFQSINITQLPILHDICFQNYTELPSLAGMAICILYVSHQATGFHCRVY</sequence>
<organism evidence="2 3">
    <name type="scientific">Engystomops pustulosus</name>
    <name type="common">Tungara frog</name>
    <name type="synonym">Physalaemus pustulosus</name>
    <dbReference type="NCBI Taxonomy" id="76066"/>
    <lineage>
        <taxon>Eukaryota</taxon>
        <taxon>Metazoa</taxon>
        <taxon>Chordata</taxon>
        <taxon>Craniata</taxon>
        <taxon>Vertebrata</taxon>
        <taxon>Euteleostomi</taxon>
        <taxon>Amphibia</taxon>
        <taxon>Batrachia</taxon>
        <taxon>Anura</taxon>
        <taxon>Neobatrachia</taxon>
        <taxon>Hyloidea</taxon>
        <taxon>Leptodactylidae</taxon>
        <taxon>Leiuperinae</taxon>
        <taxon>Engystomops</taxon>
    </lineage>
</organism>
<evidence type="ECO:0008006" key="4">
    <source>
        <dbReference type="Google" id="ProtNLM"/>
    </source>
</evidence>
<dbReference type="AlphaFoldDB" id="A0AAV7ABG6"/>
<keyword evidence="1" id="KW-0812">Transmembrane</keyword>
<proteinExistence type="predicted"/>
<gene>
    <name evidence="2" type="ORF">GDO81_017113</name>
</gene>
<reference evidence="2" key="1">
    <citation type="thesis" date="2020" institute="ProQuest LLC" country="789 East Eisenhower Parkway, Ann Arbor, MI, USA">
        <title>Comparative Genomics and Chromosome Evolution.</title>
        <authorList>
            <person name="Mudd A.B."/>
        </authorList>
    </citation>
    <scope>NUCLEOTIDE SEQUENCE</scope>
    <source>
        <strain evidence="2">237g6f4</strain>
        <tissue evidence="2">Blood</tissue>
    </source>
</reference>
<keyword evidence="3" id="KW-1185">Reference proteome</keyword>
<keyword evidence="1" id="KW-0472">Membrane</keyword>
<accession>A0AAV7ABG6</accession>
<keyword evidence="1" id="KW-1133">Transmembrane helix</keyword>
<comment type="caution">
    <text evidence="2">The sequence shown here is derived from an EMBL/GenBank/DDBJ whole genome shotgun (WGS) entry which is preliminary data.</text>
</comment>
<evidence type="ECO:0000313" key="3">
    <source>
        <dbReference type="Proteomes" id="UP000824782"/>
    </source>
</evidence>
<evidence type="ECO:0000313" key="2">
    <source>
        <dbReference type="EMBL" id="KAG8558701.1"/>
    </source>
</evidence>
<name>A0AAV7ABG6_ENGPU</name>
<protein>
    <recommendedName>
        <fullName evidence="4">Vomeronasal type-1 receptor</fullName>
    </recommendedName>
</protein>
<evidence type="ECO:0000256" key="1">
    <source>
        <dbReference type="SAM" id="Phobius"/>
    </source>
</evidence>
<dbReference type="EMBL" id="WNYA01000008">
    <property type="protein sequence ID" value="KAG8558701.1"/>
    <property type="molecule type" value="Genomic_DNA"/>
</dbReference>